<evidence type="ECO:0000313" key="1">
    <source>
        <dbReference type="EMBL" id="WZK89024.1"/>
    </source>
</evidence>
<dbReference type="Proteomes" id="UP001623232">
    <property type="component" value="Chromosome"/>
</dbReference>
<name>A0ABZ2XW17_9RHOB</name>
<keyword evidence="2" id="KW-1185">Reference proteome</keyword>
<dbReference type="EMBL" id="CP123584">
    <property type="protein sequence ID" value="WZK89024.1"/>
    <property type="molecule type" value="Genomic_DNA"/>
</dbReference>
<accession>A0ABZ2XW17</accession>
<gene>
    <name evidence="1" type="ORF">QEZ52_00300</name>
</gene>
<evidence type="ECO:0000313" key="2">
    <source>
        <dbReference type="Proteomes" id="UP001623232"/>
    </source>
</evidence>
<organism evidence="1 2">
    <name type="scientific">Aliisedimentitalea scapharcae</name>
    <dbReference type="NCBI Taxonomy" id="1524259"/>
    <lineage>
        <taxon>Bacteria</taxon>
        <taxon>Pseudomonadati</taxon>
        <taxon>Pseudomonadota</taxon>
        <taxon>Alphaproteobacteria</taxon>
        <taxon>Rhodobacterales</taxon>
        <taxon>Roseobacteraceae</taxon>
        <taxon>Aliisedimentitalea</taxon>
    </lineage>
</organism>
<sequence>MKMTADDLFAEVLKAPLSERRAKADALLEKYTGSDKSLVASSVSEMLAHQEDAGEFDF</sequence>
<dbReference type="RefSeq" id="WP_406646864.1">
    <property type="nucleotide sequence ID" value="NZ_CP123584.1"/>
</dbReference>
<protein>
    <submittedName>
        <fullName evidence="1">Uncharacterized protein</fullName>
    </submittedName>
</protein>
<reference evidence="1 2" key="1">
    <citation type="submission" date="2023-04" db="EMBL/GenBank/DDBJ databases">
        <title>Complete genome sequence of Alisedimentitalea scapharcae.</title>
        <authorList>
            <person name="Rong J.-C."/>
            <person name="Yi M.-L."/>
            <person name="Zhao Q."/>
        </authorList>
    </citation>
    <scope>NUCLEOTIDE SEQUENCE [LARGE SCALE GENOMIC DNA]</scope>
    <source>
        <strain evidence="1 2">KCTC 42119</strain>
    </source>
</reference>
<proteinExistence type="predicted"/>